<accession>A0ABD3APZ5</accession>
<evidence type="ECO:0000313" key="2">
    <source>
        <dbReference type="Proteomes" id="UP001630127"/>
    </source>
</evidence>
<gene>
    <name evidence="1" type="ORF">ACH5RR_006771</name>
</gene>
<name>A0ABD3APZ5_9GENT</name>
<dbReference type="Proteomes" id="UP001630127">
    <property type="component" value="Unassembled WGS sequence"/>
</dbReference>
<dbReference type="EMBL" id="JBJUIK010000003">
    <property type="protein sequence ID" value="KAL3533250.1"/>
    <property type="molecule type" value="Genomic_DNA"/>
</dbReference>
<comment type="caution">
    <text evidence="1">The sequence shown here is derived from an EMBL/GenBank/DDBJ whole genome shotgun (WGS) entry which is preliminary data.</text>
</comment>
<reference evidence="1 2" key="1">
    <citation type="submission" date="2024-11" db="EMBL/GenBank/DDBJ databases">
        <title>A near-complete genome assembly of Cinchona calisaya.</title>
        <authorList>
            <person name="Lian D.C."/>
            <person name="Zhao X.W."/>
            <person name="Wei L."/>
        </authorList>
    </citation>
    <scope>NUCLEOTIDE SEQUENCE [LARGE SCALE GENOMIC DNA]</scope>
    <source>
        <tissue evidence="1">Nenye</tissue>
    </source>
</reference>
<keyword evidence="2" id="KW-1185">Reference proteome</keyword>
<dbReference type="AlphaFoldDB" id="A0ABD3APZ5"/>
<sequence length="177" mass="20178">MIPPLNTSEDQVQAFGGTGTYRNLAEKDNLIVTQTLNPNWPITKHSHCITAPKVVMKQGPHRNVKLEMEVLLKRHLALTGKNHRPSVDSLEDEKEGVGEWSTFFSRKLGIIVKQEAPLRVKNCSEMHSEKKEKMGSRQCWPFTRDLLMQLHFVEINPDTNAKPGPTDFFTAIYRGKK</sequence>
<protein>
    <submittedName>
        <fullName evidence="1">Uncharacterized protein</fullName>
    </submittedName>
</protein>
<evidence type="ECO:0000313" key="1">
    <source>
        <dbReference type="EMBL" id="KAL3533250.1"/>
    </source>
</evidence>
<proteinExistence type="predicted"/>
<organism evidence="1 2">
    <name type="scientific">Cinchona calisaya</name>
    <dbReference type="NCBI Taxonomy" id="153742"/>
    <lineage>
        <taxon>Eukaryota</taxon>
        <taxon>Viridiplantae</taxon>
        <taxon>Streptophyta</taxon>
        <taxon>Embryophyta</taxon>
        <taxon>Tracheophyta</taxon>
        <taxon>Spermatophyta</taxon>
        <taxon>Magnoliopsida</taxon>
        <taxon>eudicotyledons</taxon>
        <taxon>Gunneridae</taxon>
        <taxon>Pentapetalae</taxon>
        <taxon>asterids</taxon>
        <taxon>lamiids</taxon>
        <taxon>Gentianales</taxon>
        <taxon>Rubiaceae</taxon>
        <taxon>Cinchonoideae</taxon>
        <taxon>Cinchoneae</taxon>
        <taxon>Cinchona</taxon>
    </lineage>
</organism>